<dbReference type="EMBL" id="JHUK01000003">
    <property type="protein sequence ID" value="RAM57737.1"/>
    <property type="molecule type" value="Genomic_DNA"/>
</dbReference>
<dbReference type="GO" id="GO:0005524">
    <property type="term" value="F:ATP binding"/>
    <property type="evidence" value="ECO:0007669"/>
    <property type="project" value="UniProtKB-UniRule"/>
</dbReference>
<evidence type="ECO:0000256" key="5">
    <source>
        <dbReference type="ARBA" id="ARBA00023146"/>
    </source>
</evidence>
<dbReference type="GO" id="GO:0004821">
    <property type="term" value="F:histidine-tRNA ligase activity"/>
    <property type="evidence" value="ECO:0007669"/>
    <property type="project" value="UniProtKB-UniRule"/>
</dbReference>
<evidence type="ECO:0000313" key="12">
    <source>
        <dbReference type="EMBL" id="RAM57737.1"/>
    </source>
</evidence>
<gene>
    <name evidence="7" type="primary">hisS</name>
    <name evidence="11" type="ORF">AXA84_0276</name>
    <name evidence="10" type="ORF">AXA84_0290</name>
    <name evidence="12" type="ORF">DH96_01370</name>
</gene>
<dbReference type="PROSITE" id="PS50862">
    <property type="entry name" value="AA_TRNA_LIGASE_II"/>
    <property type="match status" value="1"/>
</dbReference>
<dbReference type="InterPro" id="IPR045864">
    <property type="entry name" value="aa-tRNA-synth_II/BPL/LPL"/>
</dbReference>
<dbReference type="Gene3D" id="3.40.50.800">
    <property type="entry name" value="Anticodon-binding domain"/>
    <property type="match status" value="1"/>
</dbReference>
<accession>A0A139JQT2</accession>
<dbReference type="GO" id="GO:0005737">
    <property type="term" value="C:cytoplasm"/>
    <property type="evidence" value="ECO:0007669"/>
    <property type="project" value="UniProtKB-SubCell"/>
</dbReference>
<reference evidence="12 14" key="1">
    <citation type="submission" date="2014-04" db="EMBL/GenBank/DDBJ databases">
        <title>Genome study of Napier grass stunt phytoplasma.</title>
        <authorList>
            <person name="Kawicha P."/>
            <person name="Dickinson M."/>
            <person name="Hodgetts J."/>
        </authorList>
    </citation>
    <scope>NUCLEOTIDE SEQUENCE [LARGE SCALE GENOMIC DNA]</scope>
    <source>
        <strain evidence="12 14">NGS-S10</strain>
    </source>
</reference>
<evidence type="ECO:0000259" key="9">
    <source>
        <dbReference type="PROSITE" id="PS50862"/>
    </source>
</evidence>
<dbReference type="InterPro" id="IPR004154">
    <property type="entry name" value="Anticodon-bd"/>
</dbReference>
<evidence type="ECO:0000256" key="2">
    <source>
        <dbReference type="ARBA" id="ARBA00022490"/>
    </source>
</evidence>
<dbReference type="EMBL" id="LTBM01000008">
    <property type="protein sequence ID" value="KXT29188.1"/>
    <property type="molecule type" value="Genomic_DNA"/>
</dbReference>
<dbReference type="InterPro" id="IPR006195">
    <property type="entry name" value="aa-tRNA-synth_II"/>
</dbReference>
<feature type="binding site" evidence="8">
    <location>
        <position position="109"/>
    </location>
    <ligand>
        <name>L-histidine</name>
        <dbReference type="ChEBI" id="CHEBI:57595"/>
    </ligand>
</feature>
<comment type="catalytic activity">
    <reaction evidence="6 7">
        <text>tRNA(His) + L-histidine + ATP = L-histidyl-tRNA(His) + AMP + diphosphate + H(+)</text>
        <dbReference type="Rhea" id="RHEA:17313"/>
        <dbReference type="Rhea" id="RHEA-COMP:9665"/>
        <dbReference type="Rhea" id="RHEA-COMP:9689"/>
        <dbReference type="ChEBI" id="CHEBI:15378"/>
        <dbReference type="ChEBI" id="CHEBI:30616"/>
        <dbReference type="ChEBI" id="CHEBI:33019"/>
        <dbReference type="ChEBI" id="CHEBI:57595"/>
        <dbReference type="ChEBI" id="CHEBI:78442"/>
        <dbReference type="ChEBI" id="CHEBI:78527"/>
        <dbReference type="ChEBI" id="CHEBI:456215"/>
        <dbReference type="EC" id="6.1.1.21"/>
    </reaction>
</comment>
<feature type="binding site" evidence="8">
    <location>
        <position position="127"/>
    </location>
    <ligand>
        <name>L-histidine</name>
        <dbReference type="ChEBI" id="CHEBI:57595"/>
    </ligand>
</feature>
<dbReference type="PANTHER" id="PTHR43707">
    <property type="entry name" value="HISTIDYL-TRNA SYNTHETASE"/>
    <property type="match status" value="1"/>
</dbReference>
<dbReference type="PATRIC" id="fig|203274.3.peg.432"/>
<dbReference type="InterPro" id="IPR041715">
    <property type="entry name" value="HisRS-like_core"/>
</dbReference>
<keyword evidence="14" id="KW-1185">Reference proteome</keyword>
<keyword evidence="7" id="KW-0648">Protein biosynthesis</keyword>
<dbReference type="SUPFAM" id="SSF55681">
    <property type="entry name" value="Class II aaRS and biotin synthetases"/>
    <property type="match status" value="1"/>
</dbReference>
<keyword evidence="5 7" id="KW-0030">Aminoacyl-tRNA synthetase</keyword>
<dbReference type="NCBIfam" id="TIGR00442">
    <property type="entry name" value="hisS"/>
    <property type="match status" value="1"/>
</dbReference>
<proteinExistence type="inferred from homology"/>
<keyword evidence="7 11" id="KW-0436">Ligase</keyword>
<feature type="binding site" evidence="8">
    <location>
        <position position="255"/>
    </location>
    <ligand>
        <name>L-histidine</name>
        <dbReference type="ChEBI" id="CHEBI:57595"/>
    </ligand>
</feature>
<evidence type="ECO:0000313" key="11">
    <source>
        <dbReference type="EMBL" id="KXT29204.1"/>
    </source>
</evidence>
<dbReference type="OrthoDB" id="9800814at2"/>
<dbReference type="PANTHER" id="PTHR43707:SF1">
    <property type="entry name" value="HISTIDINE--TRNA LIGASE, MITOCHONDRIAL-RELATED"/>
    <property type="match status" value="1"/>
</dbReference>
<evidence type="ECO:0000313" key="14">
    <source>
        <dbReference type="Proteomes" id="UP000249343"/>
    </source>
</evidence>
<evidence type="ECO:0000256" key="1">
    <source>
        <dbReference type="ARBA" id="ARBA00008226"/>
    </source>
</evidence>
<evidence type="ECO:0000256" key="7">
    <source>
        <dbReference type="HAMAP-Rule" id="MF_00127"/>
    </source>
</evidence>
<dbReference type="InterPro" id="IPR036621">
    <property type="entry name" value="Anticodon-bd_dom_sf"/>
</dbReference>
<dbReference type="InterPro" id="IPR015807">
    <property type="entry name" value="His-tRNA-ligase"/>
</dbReference>
<evidence type="ECO:0000256" key="4">
    <source>
        <dbReference type="ARBA" id="ARBA00022840"/>
    </source>
</evidence>
<dbReference type="GO" id="GO:0006427">
    <property type="term" value="P:histidyl-tRNA aminoacylation"/>
    <property type="evidence" value="ECO:0007669"/>
    <property type="project" value="UniProtKB-UniRule"/>
</dbReference>
<organism evidence="11 13">
    <name type="scientific">Candidatus Phytoplasma oryzae</name>
    <dbReference type="NCBI Taxonomy" id="203274"/>
    <lineage>
        <taxon>Bacteria</taxon>
        <taxon>Bacillati</taxon>
        <taxon>Mycoplasmatota</taxon>
        <taxon>Mollicutes</taxon>
        <taxon>Acholeplasmatales</taxon>
        <taxon>Acholeplasmataceae</taxon>
        <taxon>Candidatus Phytoplasma</taxon>
        <taxon>16SrXI (Rice yellow dwarf group)</taxon>
    </lineage>
</organism>
<protein>
    <recommendedName>
        <fullName evidence="7">Histidine--tRNA ligase</fullName>
        <ecNumber evidence="7">6.1.1.21</ecNumber>
    </recommendedName>
    <alternativeName>
        <fullName evidence="7">Histidyl-tRNA synthetase</fullName>
        <shortName evidence="7">HisRS</shortName>
    </alternativeName>
</protein>
<keyword evidence="2 7" id="KW-0963">Cytoplasm</keyword>
<dbReference type="CDD" id="cd00773">
    <property type="entry name" value="HisRS-like_core"/>
    <property type="match status" value="1"/>
</dbReference>
<feature type="binding site" evidence="8">
    <location>
        <position position="123"/>
    </location>
    <ligand>
        <name>L-histidine</name>
        <dbReference type="ChEBI" id="CHEBI:57595"/>
    </ligand>
</feature>
<dbReference type="Proteomes" id="UP000070069">
    <property type="component" value="Unassembled WGS sequence"/>
</dbReference>
<reference evidence="11 13" key="2">
    <citation type="submission" date="2016-02" db="EMBL/GenBank/DDBJ databases">
        <title>A draft genome sequence of Candidatus Phytoplasma oryzae strain Mbita1, the causative agent of Napier Grass stunt disease in Kenya.</title>
        <authorList>
            <person name="Fischer A."/>
            <person name="Santa-Cruz I."/>
            <person name="Wambua L."/>
            <person name="Olds C."/>
            <person name="Midega C."/>
            <person name="Dickinson M."/>
            <person name="Kawicha P."/>
            <person name="Khan Z."/>
            <person name="Masiga D."/>
            <person name="Jores J."/>
            <person name="Bernd S."/>
        </authorList>
    </citation>
    <scope>NUCLEOTIDE SEQUENCE [LARGE SCALE GENOMIC DNA]</scope>
    <source>
        <strain evidence="11">Mbita1</strain>
    </source>
</reference>
<evidence type="ECO:0000313" key="13">
    <source>
        <dbReference type="Proteomes" id="UP000070069"/>
    </source>
</evidence>
<dbReference type="PIRSF" id="PIRSF001549">
    <property type="entry name" value="His-tRNA_synth"/>
    <property type="match status" value="1"/>
</dbReference>
<comment type="caution">
    <text evidence="11">The sequence shown here is derived from an EMBL/GenBank/DDBJ whole genome shotgun (WGS) entry which is preliminary data.</text>
</comment>
<comment type="subunit">
    <text evidence="7">Homodimer.</text>
</comment>
<comment type="similarity">
    <text evidence="1 7">Belongs to the class-II aminoacyl-tRNA synthetase family.</text>
</comment>
<feature type="binding site" evidence="8">
    <location>
        <begin position="259"/>
        <end position="260"/>
    </location>
    <ligand>
        <name>L-histidine</name>
        <dbReference type="ChEBI" id="CHEBI:57595"/>
    </ligand>
</feature>
<name>A0A139JQT2_9MOLU</name>
<dbReference type="Proteomes" id="UP000249343">
    <property type="component" value="Unassembled WGS sequence"/>
</dbReference>
<dbReference type="EC" id="6.1.1.21" evidence="7"/>
<sequence length="423" mass="50505">MRKIKGTHDLIFNEIKKWQIVEKKLKNIVNIYNFQEIRTPIIEYEEIFNISSPNSEMVSKEIFHFLDKKGRKIVLRPEGTASVVRSYIENKLKQKNELYKFYYYGPFFRYERPQKGRYRQFTQFGIEIIGVTNFLSEIEIIFFIQEIINFFNLNDQALIKINNLGDKISRQNFLKVFSDYIQKNQEKLCFLCSERQKKNILRIFDCKKCSKKKFLEEAPIILDYLSNNAKINFEKIITILKQFKINFIIDPKLVRGLDYYTDLVFEVDVLLKNSKKTLSLGGGGNYNEIMENFSYKNMRNIGFAFGMERLILLLEENNFFKNLTLNSLDVFLFVLDEKLFFQTFILLKEIREKKISAEMNYEINNFSKKLKKILLKNPKYIIFIGQKEMDNQTLTIKNTLTKETYVLNFCEGINFLKKELFKK</sequence>
<evidence type="ECO:0000256" key="8">
    <source>
        <dbReference type="PIRSR" id="PIRSR001549-1"/>
    </source>
</evidence>
<keyword evidence="3 7" id="KW-0547">Nucleotide-binding</keyword>
<dbReference type="HAMAP" id="MF_00127">
    <property type="entry name" value="His_tRNA_synth"/>
    <property type="match status" value="1"/>
</dbReference>
<dbReference type="AlphaFoldDB" id="A0A139JQT2"/>
<dbReference type="EMBL" id="LTBM01000007">
    <property type="protein sequence ID" value="KXT29204.1"/>
    <property type="molecule type" value="Genomic_DNA"/>
</dbReference>
<dbReference type="SUPFAM" id="SSF52954">
    <property type="entry name" value="Class II aaRS ABD-related"/>
    <property type="match status" value="1"/>
</dbReference>
<dbReference type="RefSeq" id="WP_066540397.1">
    <property type="nucleotide sequence ID" value="NZ_JHUK01000003.1"/>
</dbReference>
<evidence type="ECO:0000256" key="3">
    <source>
        <dbReference type="ARBA" id="ARBA00022741"/>
    </source>
</evidence>
<dbReference type="InterPro" id="IPR004516">
    <property type="entry name" value="HisRS/HisZ"/>
</dbReference>
<dbReference type="Pfam" id="PF13393">
    <property type="entry name" value="tRNA-synt_His"/>
    <property type="match status" value="1"/>
</dbReference>
<evidence type="ECO:0000313" key="10">
    <source>
        <dbReference type="EMBL" id="KXT29188.1"/>
    </source>
</evidence>
<dbReference type="Pfam" id="PF03129">
    <property type="entry name" value="HGTP_anticodon"/>
    <property type="match status" value="1"/>
</dbReference>
<feature type="binding site" evidence="8">
    <location>
        <begin position="78"/>
        <end position="80"/>
    </location>
    <ligand>
        <name>L-histidine</name>
        <dbReference type="ChEBI" id="CHEBI:57595"/>
    </ligand>
</feature>
<comment type="subcellular location">
    <subcellularLocation>
        <location evidence="7">Cytoplasm</location>
    </subcellularLocation>
</comment>
<keyword evidence="4 7" id="KW-0067">ATP-binding</keyword>
<evidence type="ECO:0000256" key="6">
    <source>
        <dbReference type="ARBA" id="ARBA00047639"/>
    </source>
</evidence>
<feature type="domain" description="Aminoacyl-transfer RNA synthetases class-II family profile" evidence="9">
    <location>
        <begin position="21"/>
        <end position="342"/>
    </location>
</feature>
<dbReference type="Gene3D" id="3.30.930.10">
    <property type="entry name" value="Bira Bifunctional Protein, Domain 2"/>
    <property type="match status" value="1"/>
</dbReference>